<organism evidence="2 3">
    <name type="scientific">Thelohanellus kitauei</name>
    <name type="common">Myxosporean</name>
    <dbReference type="NCBI Taxonomy" id="669202"/>
    <lineage>
        <taxon>Eukaryota</taxon>
        <taxon>Metazoa</taxon>
        <taxon>Cnidaria</taxon>
        <taxon>Myxozoa</taxon>
        <taxon>Myxosporea</taxon>
        <taxon>Bivalvulida</taxon>
        <taxon>Platysporina</taxon>
        <taxon>Myxobolidae</taxon>
        <taxon>Thelohanellus</taxon>
    </lineage>
</organism>
<keyword evidence="1" id="KW-0812">Transmembrane</keyword>
<dbReference type="EMBL" id="JWZT01000327">
    <property type="protein sequence ID" value="KII74679.1"/>
    <property type="molecule type" value="Genomic_DNA"/>
</dbReference>
<evidence type="ECO:0000256" key="1">
    <source>
        <dbReference type="SAM" id="Phobius"/>
    </source>
</evidence>
<gene>
    <name evidence="2" type="ORF">RF11_12576</name>
</gene>
<feature type="transmembrane region" description="Helical" evidence="1">
    <location>
        <begin position="675"/>
        <end position="697"/>
    </location>
</feature>
<dbReference type="Proteomes" id="UP000031668">
    <property type="component" value="Unassembled WGS sequence"/>
</dbReference>
<accession>A0A0C2JA68</accession>
<feature type="transmembrane region" description="Helical" evidence="1">
    <location>
        <begin position="899"/>
        <end position="920"/>
    </location>
</feature>
<protein>
    <submittedName>
        <fullName evidence="2">Protein furry-like protein</fullName>
    </submittedName>
</protein>
<evidence type="ECO:0000313" key="2">
    <source>
        <dbReference type="EMBL" id="KII74679.1"/>
    </source>
</evidence>
<dbReference type="PANTHER" id="PTHR12295">
    <property type="entry name" value="FURRY-RELATED"/>
    <property type="match status" value="1"/>
</dbReference>
<dbReference type="PANTHER" id="PTHR12295:SF30">
    <property type="entry name" value="PROTEIN FURRY"/>
    <property type="match status" value="1"/>
</dbReference>
<proteinExistence type="predicted"/>
<name>A0A0C2JA68_THEKT</name>
<evidence type="ECO:0000313" key="3">
    <source>
        <dbReference type="Proteomes" id="UP000031668"/>
    </source>
</evidence>
<keyword evidence="3" id="KW-1185">Reference proteome</keyword>
<keyword evidence="1" id="KW-0472">Membrane</keyword>
<dbReference type="GO" id="GO:0005938">
    <property type="term" value="C:cell cortex"/>
    <property type="evidence" value="ECO:0007669"/>
    <property type="project" value="TreeGrafter"/>
</dbReference>
<keyword evidence="1" id="KW-1133">Transmembrane helix</keyword>
<dbReference type="OrthoDB" id="6018878at2759"/>
<dbReference type="GO" id="GO:0030427">
    <property type="term" value="C:site of polarized growth"/>
    <property type="evidence" value="ECO:0007669"/>
    <property type="project" value="TreeGrafter"/>
</dbReference>
<sequence length="2060" mass="238535">MSQRKETVSKLPGPDKLQPQNRFCTLKKVVLNKDAWTAELNRTEGKTVLDAFYQTLFHLDGLFGRTYMKTQTASSQKYFNDQSNSDKKSKLLLFKQCIAIIPKFIIPEEIIANISEMLARLSLHIDEDMANCAFAVLKILIVDYSQFSSRFIQHVINAYLLEVPINCTVVNSDINTRVKSLIQLWKTCLSNENPHFANPEGLYLIEAFCIITLLNSNDSERQSIYQIMKETKSIHSLFIQNEHLQPSVYEEIVKYLVDYNPFRSESYSNVDILKLLEQSLLSSPWHIILGLLLRDSQIALCCPITIKYVQQFGFIRFKQVFSAVDSRLSYSEASTRLTLTRTKKSVSFNDLQDLQNLMAIFCCPSISKPSSSTSSLSNLLEATSFQVASNISYVFDKVVHLFRSDDWEVCRACVDVLCLMHSSVILTFIKSITPLFKDITDVKADLSSRKKRKRDLVSTHILKIFASVSKNQHLVTFICSSQKQAIQPLIEFCDYIRGLIAQNDVTTDHANLLADLATTISGICYGLYNSKNNEILSIQIREQFYHLFLTNLDNDLNSTNLSQHQRECLYEAMFTTLYAENILSEKGFCDKINEILSHISLLQEDTHLENKVLFHSLENLVLNTINILLNLNEFNPVFINWILHVIYSKTSDLSIQLSLCLLDYFEKNNLTQDKYVNAIVLGCILLLFSDPIIYLRVVKFLTYLQRIFKMILLDPHSDYSFTNKLEFYFPGEVAVQCLDFETSIFTINNLIYATETCYEDHSSTLKECWISLTCYSNQNFQLVLHYLIALSHNEDDHLHALLKTIFGFIYSYSSEYFREFLFTHLKNEQNPKLKISSCQNYPHITVCSFSYVNRVCIDKKLINPAHSKSYQTLRNEEVLKSSWFYCCPIHQIIKECPLISYYCALLSVSSYVISFGPIPMDEPFMMLLHLSINEMFNSSAFTSTVSKYILVSLCMKMLNASELLNEKRLLYLSDSNSLMLSLTFSKASSLSHFRPTSQLSLETDPLSELLRTVESIKCSSRSSSENGWGDFNNQCLYKLLESLKSFIHHCGLDDWVHNLWREICVHFSTKCSSINISCFSLFVLRIIGVAIDYKNLKKLMMCYVKMMTESFPDVKKFKYEILLTIHTSSMFYTQKNPTTDTADRQNVLALLVWFFSNHLLLSGPSDLQTCFTFINQYFALSTGVINDILFIISHTIVGETSFISILINVMFRNSQFQNQCLSILLKLCSCLIHPFVFPDEILGLKLIGLILAFYFIDFFDPAFVEIPDYFMAFILEMKNVEKLSNLYKIFSMFQSCNKRKDINLFLNILFPEILEGSDKRIIQILIKFLTDIVGLSESRCIKNSLHLLNSLVDHVGSHNIAPQSKHYFLQNLPTFIKNKLFGKITYELSNGVFEKFTIPLTSCPHEFASAKFKSNHEYKCSVCEPGILKTAIYNSFMEQSFFFDPEPSSFESKIIKFFENAGIFDERDVYQLEMYVADIPLDYDLRTQQPTSDKFNSSEENSVDSTVLVDDILESLAFLDQEWDKKDFYESAKTISRKGSTISSLSPQTKVEQNLNHSAVPVFEKSGDNHENLDISMSPSFQQSWISENNQEIFLADSETQLKEQSSSENESKRILENPIETKNPTVTIQITPEYGPDKTCNDYLLHEMPFSNDEKIYEVWVESYLKCIHSTYKNQFDLAGEKFILVINLMPLLIESSLLKFFSVIKLLYESKSCVDVSTNVTWLNHYFMDLGTSIESFFVKYELPFYLILKQNKKIHTLQNDKNFSLIVKMSNSIEKIFYANYLMHEYTNNHFELTEDHLNMMIHSGRILLTPPVFKNIKKYLSNRNTLSDQIQDNLTHNFLQILIFDLLKSTDELIQNYLGFLDQMNDSMQSFGLCNISQKIPTYLDLYPNNSDREYTRVFKSCTLRPNIIHRIMKSHFFMDLFDMKKYVSEKKNRQHQKEPLFHSEPRHIKKKFSTGLSKITISPSQDGIDNCYQLPFYYQDEAGNYEIYHEYYSKLKLFRNSYLHDLIFFQWDHGKIDNDQEFKFISRGSYAGLSTFSKAISEMFMSFLTTILDTD</sequence>
<reference evidence="2 3" key="1">
    <citation type="journal article" date="2014" name="Genome Biol. Evol.">
        <title>The genome of the myxosporean Thelohanellus kitauei shows adaptations to nutrient acquisition within its fish host.</title>
        <authorList>
            <person name="Yang Y."/>
            <person name="Xiong J."/>
            <person name="Zhou Z."/>
            <person name="Huo F."/>
            <person name="Miao W."/>
            <person name="Ran C."/>
            <person name="Liu Y."/>
            <person name="Zhang J."/>
            <person name="Feng J."/>
            <person name="Wang M."/>
            <person name="Wang M."/>
            <person name="Wang L."/>
            <person name="Yao B."/>
        </authorList>
    </citation>
    <scope>NUCLEOTIDE SEQUENCE [LARGE SCALE GENOMIC DNA]</scope>
    <source>
        <strain evidence="2">Wuqing</strain>
    </source>
</reference>
<dbReference type="GO" id="GO:0000902">
    <property type="term" value="P:cell morphogenesis"/>
    <property type="evidence" value="ECO:0007669"/>
    <property type="project" value="InterPro"/>
</dbReference>
<dbReference type="InterPro" id="IPR039867">
    <property type="entry name" value="Furry/Tao3/Mor2"/>
</dbReference>
<comment type="caution">
    <text evidence="2">The sequence shown here is derived from an EMBL/GenBank/DDBJ whole genome shotgun (WGS) entry which is preliminary data.</text>
</comment>